<protein>
    <submittedName>
        <fullName evidence="3">Uncharacterized protein</fullName>
    </submittedName>
</protein>
<dbReference type="AlphaFoldDB" id="A0A162QYG1"/>
<dbReference type="EMBL" id="LRGB01000248">
    <property type="protein sequence ID" value="KZS20065.1"/>
    <property type="molecule type" value="Genomic_DNA"/>
</dbReference>
<evidence type="ECO:0000256" key="2">
    <source>
        <dbReference type="SAM" id="SignalP"/>
    </source>
</evidence>
<sequence length="69" mass="7705">MACEKMHFCLSLFLCCRIVGIIGDLGNDSIQHRNNFNPLKERANAIGLAFALGASVIRFYVKTVDVYIL</sequence>
<proteinExistence type="predicted"/>
<gene>
    <name evidence="3" type="ORF">APZ42_013418</name>
</gene>
<keyword evidence="2" id="KW-0732">Signal</keyword>
<organism evidence="3 4">
    <name type="scientific">Daphnia magna</name>
    <dbReference type="NCBI Taxonomy" id="35525"/>
    <lineage>
        <taxon>Eukaryota</taxon>
        <taxon>Metazoa</taxon>
        <taxon>Ecdysozoa</taxon>
        <taxon>Arthropoda</taxon>
        <taxon>Crustacea</taxon>
        <taxon>Branchiopoda</taxon>
        <taxon>Diplostraca</taxon>
        <taxon>Cladocera</taxon>
        <taxon>Anomopoda</taxon>
        <taxon>Daphniidae</taxon>
        <taxon>Daphnia</taxon>
    </lineage>
</organism>
<keyword evidence="1" id="KW-0812">Transmembrane</keyword>
<evidence type="ECO:0000256" key="1">
    <source>
        <dbReference type="SAM" id="Phobius"/>
    </source>
</evidence>
<evidence type="ECO:0000313" key="4">
    <source>
        <dbReference type="Proteomes" id="UP000076858"/>
    </source>
</evidence>
<keyword evidence="1" id="KW-1133">Transmembrane helix</keyword>
<name>A0A162QYG1_9CRUS</name>
<comment type="caution">
    <text evidence="3">The sequence shown here is derived from an EMBL/GenBank/DDBJ whole genome shotgun (WGS) entry which is preliminary data.</text>
</comment>
<feature type="signal peptide" evidence="2">
    <location>
        <begin position="1"/>
        <end position="23"/>
    </location>
</feature>
<feature type="transmembrane region" description="Helical" evidence="1">
    <location>
        <begin position="44"/>
        <end position="61"/>
    </location>
</feature>
<accession>A0A162QYG1</accession>
<feature type="chain" id="PRO_5007838754" evidence="2">
    <location>
        <begin position="24"/>
        <end position="69"/>
    </location>
</feature>
<keyword evidence="4" id="KW-1185">Reference proteome</keyword>
<keyword evidence="1" id="KW-0472">Membrane</keyword>
<evidence type="ECO:0000313" key="3">
    <source>
        <dbReference type="EMBL" id="KZS20065.1"/>
    </source>
</evidence>
<reference evidence="3 4" key="1">
    <citation type="submission" date="2016-03" db="EMBL/GenBank/DDBJ databases">
        <title>EvidentialGene: Evidence-directed Construction of Genes on Genomes.</title>
        <authorList>
            <person name="Gilbert D.G."/>
            <person name="Choi J.-H."/>
            <person name="Mockaitis K."/>
            <person name="Colbourne J."/>
            <person name="Pfrender M."/>
        </authorList>
    </citation>
    <scope>NUCLEOTIDE SEQUENCE [LARGE SCALE GENOMIC DNA]</scope>
    <source>
        <strain evidence="3 4">Xinb3</strain>
        <tissue evidence="3">Complete organism</tissue>
    </source>
</reference>
<dbReference type="Proteomes" id="UP000076858">
    <property type="component" value="Unassembled WGS sequence"/>
</dbReference>